<sequence>MIRVLVDSTVYLPPEVRNAPELRVLSLFVRHAGKEYVESQMDIDEFYSHIGDMIEDIPTSSQPSPLEVEKELEDAAQAGDSVIGLFLSSGLSGTYEGVIRAARVVEARHASFRYAFIDTSATGGDSTGGVLEALDAVHAGHSLSHCVQRALFGVQSSRIIFSPDSLAFLRAGGRIGAASALLGGLMNVRPILTVTDGSVRVIAKVRSQKKALSRMLAQLDQDIQEAGGLKHLVVHYIGSKERAVEWAREVVEPHIGRSVDVVPVSPVVGCHVGPAMGLAYQCNNPLALKITGNVQQLACTH</sequence>
<dbReference type="PANTHER" id="PTHR33434">
    <property type="entry name" value="DEGV DOMAIN-CONTAINING PROTEIN DR_1986-RELATED"/>
    <property type="match status" value="1"/>
</dbReference>
<accession>A0A172RYR9</accession>
<evidence type="ECO:0000313" key="2">
    <source>
        <dbReference type="EMBL" id="SEO69721.1"/>
    </source>
</evidence>
<dbReference type="PANTHER" id="PTHR33434:SF2">
    <property type="entry name" value="FATTY ACID-BINDING PROTEIN TM_1468"/>
    <property type="match status" value="1"/>
</dbReference>
<name>A0A172RYR9_9ACTN</name>
<dbReference type="Proteomes" id="UP000182975">
    <property type="component" value="Unassembled WGS sequence"/>
</dbReference>
<organism evidence="2 3">
    <name type="scientific">Denitrobacterium detoxificans</name>
    <dbReference type="NCBI Taxonomy" id="79604"/>
    <lineage>
        <taxon>Bacteria</taxon>
        <taxon>Bacillati</taxon>
        <taxon>Actinomycetota</taxon>
        <taxon>Coriobacteriia</taxon>
        <taxon>Eggerthellales</taxon>
        <taxon>Eggerthellaceae</taxon>
        <taxon>Denitrobacterium</taxon>
    </lineage>
</organism>
<dbReference type="OrthoDB" id="9760324at2"/>
<keyword evidence="1" id="KW-0446">Lipid-binding</keyword>
<dbReference type="KEGG" id="ddt:AAY81_06680"/>
<dbReference type="Gene3D" id="3.30.1180.10">
    <property type="match status" value="1"/>
</dbReference>
<dbReference type="InterPro" id="IPR050270">
    <property type="entry name" value="DegV_domain_contain"/>
</dbReference>
<evidence type="ECO:0000313" key="3">
    <source>
        <dbReference type="Proteomes" id="UP000182975"/>
    </source>
</evidence>
<protein>
    <submittedName>
        <fullName evidence="2">EDD domain protein, DegV family</fullName>
    </submittedName>
</protein>
<dbReference type="SUPFAM" id="SSF82549">
    <property type="entry name" value="DAK1/DegV-like"/>
    <property type="match status" value="1"/>
</dbReference>
<dbReference type="InterPro" id="IPR003797">
    <property type="entry name" value="DegV"/>
</dbReference>
<dbReference type="InterPro" id="IPR043168">
    <property type="entry name" value="DegV_C"/>
</dbReference>
<dbReference type="EMBL" id="FOEC01000004">
    <property type="protein sequence ID" value="SEO69721.1"/>
    <property type="molecule type" value="Genomic_DNA"/>
</dbReference>
<dbReference type="STRING" id="79604.AAY81_06680"/>
<reference evidence="3" key="1">
    <citation type="submission" date="2016-10" db="EMBL/GenBank/DDBJ databases">
        <authorList>
            <person name="Varghese N."/>
        </authorList>
    </citation>
    <scope>NUCLEOTIDE SEQUENCE [LARGE SCALE GENOMIC DNA]</scope>
    <source>
        <strain evidence="3">DSM 21843</strain>
    </source>
</reference>
<dbReference type="GO" id="GO:0008289">
    <property type="term" value="F:lipid binding"/>
    <property type="evidence" value="ECO:0007669"/>
    <property type="project" value="UniProtKB-KW"/>
</dbReference>
<dbReference type="Pfam" id="PF02645">
    <property type="entry name" value="DegV"/>
    <property type="match status" value="1"/>
</dbReference>
<evidence type="ECO:0000256" key="1">
    <source>
        <dbReference type="ARBA" id="ARBA00023121"/>
    </source>
</evidence>
<gene>
    <name evidence="2" type="ORF">SAMN02910314_00901</name>
</gene>
<dbReference type="AlphaFoldDB" id="A0A172RYR9"/>
<dbReference type="PROSITE" id="PS51482">
    <property type="entry name" value="DEGV"/>
    <property type="match status" value="1"/>
</dbReference>
<keyword evidence="3" id="KW-1185">Reference proteome</keyword>
<dbReference type="RefSeq" id="WP_066662988.1">
    <property type="nucleotide sequence ID" value="NZ_CP011402.1"/>
</dbReference>
<dbReference type="NCBIfam" id="TIGR00762">
    <property type="entry name" value="DegV"/>
    <property type="match status" value="1"/>
</dbReference>
<dbReference type="Gene3D" id="3.40.50.10170">
    <property type="match status" value="1"/>
</dbReference>
<proteinExistence type="predicted"/>